<name>A0A9Q3C3L6_9BASI</name>
<comment type="caution">
    <text evidence="2">The sequence shown here is derived from an EMBL/GenBank/DDBJ whole genome shotgun (WGS) entry which is preliminary data.</text>
</comment>
<feature type="region of interest" description="Disordered" evidence="1">
    <location>
        <begin position="1"/>
        <end position="25"/>
    </location>
</feature>
<protein>
    <submittedName>
        <fullName evidence="2">Uncharacterized protein</fullName>
    </submittedName>
</protein>
<dbReference type="Proteomes" id="UP000765509">
    <property type="component" value="Unassembled WGS sequence"/>
</dbReference>
<gene>
    <name evidence="2" type="ORF">O181_015397</name>
</gene>
<evidence type="ECO:0000313" key="3">
    <source>
        <dbReference type="Proteomes" id="UP000765509"/>
    </source>
</evidence>
<keyword evidence="3" id="KW-1185">Reference proteome</keyword>
<evidence type="ECO:0000256" key="1">
    <source>
        <dbReference type="SAM" id="MobiDB-lite"/>
    </source>
</evidence>
<organism evidence="2 3">
    <name type="scientific">Austropuccinia psidii MF-1</name>
    <dbReference type="NCBI Taxonomy" id="1389203"/>
    <lineage>
        <taxon>Eukaryota</taxon>
        <taxon>Fungi</taxon>
        <taxon>Dikarya</taxon>
        <taxon>Basidiomycota</taxon>
        <taxon>Pucciniomycotina</taxon>
        <taxon>Pucciniomycetes</taxon>
        <taxon>Pucciniales</taxon>
        <taxon>Sphaerophragmiaceae</taxon>
        <taxon>Austropuccinia</taxon>
    </lineage>
</organism>
<dbReference type="EMBL" id="AVOT02004200">
    <property type="protein sequence ID" value="MBW0475682.1"/>
    <property type="molecule type" value="Genomic_DNA"/>
</dbReference>
<proteinExistence type="predicted"/>
<sequence length="156" mass="18161">MLKRVPNGQKPSFKANFKDNGNKPPSWMMPIAKKGEYHPRGTIAQSIRGIYFHITIIILGYNPRVMSLRELLIEVQKKSIIQRLKNLLEIQRREEDRQSKTMKKVENFQDNGHNEKKNQRKPLEKMRGFCDATQQWQGIIVFGSPPVSRGGYCNNH</sequence>
<dbReference type="AlphaFoldDB" id="A0A9Q3C3L6"/>
<reference evidence="2" key="1">
    <citation type="submission" date="2021-03" db="EMBL/GenBank/DDBJ databases">
        <title>Draft genome sequence of rust myrtle Austropuccinia psidii MF-1, a brazilian biotype.</title>
        <authorList>
            <person name="Quecine M.C."/>
            <person name="Pachon D.M.R."/>
            <person name="Bonatelli M.L."/>
            <person name="Correr F.H."/>
            <person name="Franceschini L.M."/>
            <person name="Leite T.F."/>
            <person name="Margarido G.R.A."/>
            <person name="Almeida C.A."/>
            <person name="Ferrarezi J.A."/>
            <person name="Labate C.A."/>
        </authorList>
    </citation>
    <scope>NUCLEOTIDE SEQUENCE</scope>
    <source>
        <strain evidence="2">MF-1</strain>
    </source>
</reference>
<accession>A0A9Q3C3L6</accession>
<evidence type="ECO:0000313" key="2">
    <source>
        <dbReference type="EMBL" id="MBW0475682.1"/>
    </source>
</evidence>